<organism evidence="2 3">
    <name type="scientific">Actinacidiphila alni</name>
    <dbReference type="NCBI Taxonomy" id="380248"/>
    <lineage>
        <taxon>Bacteria</taxon>
        <taxon>Bacillati</taxon>
        <taxon>Actinomycetota</taxon>
        <taxon>Actinomycetes</taxon>
        <taxon>Kitasatosporales</taxon>
        <taxon>Streptomycetaceae</taxon>
        <taxon>Actinacidiphila</taxon>
    </lineage>
</organism>
<name>A0A1I2IIA0_9ACTN</name>
<dbReference type="STRING" id="380248.SAMN05216251_113181"/>
<evidence type="ECO:0000259" key="1">
    <source>
        <dbReference type="Pfam" id="PF00550"/>
    </source>
</evidence>
<dbReference type="Proteomes" id="UP000199323">
    <property type="component" value="Unassembled WGS sequence"/>
</dbReference>
<dbReference type="RefSeq" id="WP_093715426.1">
    <property type="nucleotide sequence ID" value="NZ_FONG01000013.1"/>
</dbReference>
<dbReference type="SUPFAM" id="SSF47336">
    <property type="entry name" value="ACP-like"/>
    <property type="match status" value="1"/>
</dbReference>
<evidence type="ECO:0000313" key="2">
    <source>
        <dbReference type="EMBL" id="SFF41390.1"/>
    </source>
</evidence>
<keyword evidence="3" id="KW-1185">Reference proteome</keyword>
<sequence>MSDSSDPQHGYDEVLAELKVFVETRFLPEENEGIEADSPLLQLGILTSLNTTELIAHIHDRYGLFMPPEYIVGKNFKSLDTISKLVVRLQTDPAAMA</sequence>
<dbReference type="Gene3D" id="1.10.1200.10">
    <property type="entry name" value="ACP-like"/>
    <property type="match status" value="1"/>
</dbReference>
<proteinExistence type="predicted"/>
<dbReference type="InterPro" id="IPR009081">
    <property type="entry name" value="PP-bd_ACP"/>
</dbReference>
<dbReference type="Pfam" id="PF00550">
    <property type="entry name" value="PP-binding"/>
    <property type="match status" value="1"/>
</dbReference>
<dbReference type="InterPro" id="IPR036736">
    <property type="entry name" value="ACP-like_sf"/>
</dbReference>
<feature type="domain" description="Carrier" evidence="1">
    <location>
        <begin position="27"/>
        <end position="70"/>
    </location>
</feature>
<dbReference type="AlphaFoldDB" id="A0A1I2IIA0"/>
<gene>
    <name evidence="2" type="ORF">SAMN05216251_113181</name>
</gene>
<reference evidence="2 3" key="1">
    <citation type="submission" date="2016-10" db="EMBL/GenBank/DDBJ databases">
        <authorList>
            <person name="de Groot N.N."/>
        </authorList>
    </citation>
    <scope>NUCLEOTIDE SEQUENCE [LARGE SCALE GENOMIC DNA]</scope>
    <source>
        <strain evidence="2 3">CGMCC 4.3510</strain>
    </source>
</reference>
<dbReference type="EMBL" id="FONG01000013">
    <property type="protein sequence ID" value="SFF41390.1"/>
    <property type="molecule type" value="Genomic_DNA"/>
</dbReference>
<evidence type="ECO:0000313" key="3">
    <source>
        <dbReference type="Proteomes" id="UP000199323"/>
    </source>
</evidence>
<accession>A0A1I2IIA0</accession>
<protein>
    <submittedName>
        <fullName evidence="2">Clorobiocin biosynthesis protein CloN5</fullName>
    </submittedName>
</protein>